<evidence type="ECO:0000256" key="14">
    <source>
        <dbReference type="ARBA" id="ARBA00022989"/>
    </source>
</evidence>
<dbReference type="PANTHER" id="PTHR11635:SF152">
    <property type="entry name" value="CAMP-DEPENDENT PROTEIN KINASE TYPE I REGULATORY SUBUNIT-RELATED"/>
    <property type="match status" value="1"/>
</dbReference>
<dbReference type="InterPro" id="IPR000133">
    <property type="entry name" value="ER_ret_rcpt"/>
</dbReference>
<keyword evidence="16" id="KW-0114">cAMP</keyword>
<dbReference type="GO" id="GO:0005789">
    <property type="term" value="C:endoplasmic reticulum membrane"/>
    <property type="evidence" value="ECO:0007669"/>
    <property type="project" value="UniProtKB-SubCell"/>
</dbReference>
<accession>A0A9N9B188</accession>
<evidence type="ECO:0000256" key="11">
    <source>
        <dbReference type="ARBA" id="ARBA00022824"/>
    </source>
</evidence>
<evidence type="ECO:0000256" key="4">
    <source>
        <dbReference type="ARBA" id="ARBA00020355"/>
    </source>
</evidence>
<feature type="domain" description="Cyclic nucleotide-binding" evidence="19">
    <location>
        <begin position="305"/>
        <end position="425"/>
    </location>
</feature>
<sequence length="554" mass="63543">MLTRTGEAETITTHYLFALGAYRALYLLNWIYRFFSEGYVDYIVWVAGAIQTALYSDFFYVYYTKVLHGKKFEIPHSKVSIFTTGRDCITWYDILQEHRKMITRALAQYVFTTWLLRGLLRDTYEIVKKLLGLSLVKSKLSVHFFLKMAVPPAYIQILHDLNREVAQAQPKDVHQFCANYFNRKLEEQRSRFIPNGDSEINLHHYNFTAPINNGTSSWSYYSSKSSGASTPTTPTTDYLHDSEEEMYDDAPSDLPTIPINYNRGRRTSVSAESMAPGQEDYVKTVIPKTEEQRQRIESSIANNFLFKHLDEEQYKDVVDAMVEKRVSKGEEIIRQGGIGDYFYVVETGSFNVYVSKNGAPPERVMDYGPGGSFGELALMYNAPRAATVVATSDSVLWALDRVTFRSILMENTSRKRRMYESFLEEVTLLVSLEPYERHKIADALESLYFEDDELVIKQGDIGNSFYLIESGEARVSKFDEDGTEFELPGLRKGDYFGELALLTNKPRAVNIRAKGRLKVATLNKKAFVRLLGPVVDILKRNSDNYENITRNVQQ</sequence>
<evidence type="ECO:0000256" key="5">
    <source>
        <dbReference type="ARBA" id="ARBA00022448"/>
    </source>
</evidence>
<dbReference type="GO" id="GO:0015031">
    <property type="term" value="P:protein transport"/>
    <property type="evidence" value="ECO:0007669"/>
    <property type="project" value="UniProtKB-KW"/>
</dbReference>
<evidence type="ECO:0000256" key="17">
    <source>
        <dbReference type="ARBA" id="ARBA00023170"/>
    </source>
</evidence>
<dbReference type="InterPro" id="IPR018490">
    <property type="entry name" value="cNMP-bd_dom_sf"/>
</dbReference>
<dbReference type="GO" id="GO:0005952">
    <property type="term" value="C:cAMP-dependent protein kinase complex"/>
    <property type="evidence" value="ECO:0007669"/>
    <property type="project" value="InterPro"/>
</dbReference>
<dbReference type="AlphaFoldDB" id="A0A9N9B188"/>
<keyword evidence="11" id="KW-0256">Endoplasmic reticulum</keyword>
<comment type="subcellular location">
    <subcellularLocation>
        <location evidence="1">Endoplasmic reticulum membrane</location>
        <topology evidence="1">Multi-pass membrane protein</topology>
    </subcellularLocation>
</comment>
<evidence type="ECO:0000256" key="15">
    <source>
        <dbReference type="ARBA" id="ARBA00023136"/>
    </source>
</evidence>
<evidence type="ECO:0000256" key="16">
    <source>
        <dbReference type="ARBA" id="ARBA00023149"/>
    </source>
</evidence>
<keyword evidence="10" id="KW-0547">Nucleotide-binding</keyword>
<dbReference type="PROSITE" id="PS00889">
    <property type="entry name" value="CNMP_BINDING_2"/>
    <property type="match status" value="1"/>
</dbReference>
<evidence type="ECO:0000256" key="12">
    <source>
        <dbReference type="ARBA" id="ARBA00022892"/>
    </source>
</evidence>
<dbReference type="SMART" id="SM00100">
    <property type="entry name" value="cNMP"/>
    <property type="match status" value="2"/>
</dbReference>
<evidence type="ECO:0000256" key="6">
    <source>
        <dbReference type="ARBA" id="ARBA00022553"/>
    </source>
</evidence>
<dbReference type="GO" id="GO:0006621">
    <property type="term" value="P:protein retention in ER lumen"/>
    <property type="evidence" value="ECO:0007669"/>
    <property type="project" value="InterPro"/>
</dbReference>
<dbReference type="InterPro" id="IPR000595">
    <property type="entry name" value="cNMP-bd_dom"/>
</dbReference>
<dbReference type="SUPFAM" id="SSF51206">
    <property type="entry name" value="cAMP-binding domain-like"/>
    <property type="match status" value="2"/>
</dbReference>
<evidence type="ECO:0000256" key="18">
    <source>
        <dbReference type="SAM" id="Phobius"/>
    </source>
</evidence>
<evidence type="ECO:0000256" key="9">
    <source>
        <dbReference type="ARBA" id="ARBA00022737"/>
    </source>
</evidence>
<dbReference type="GO" id="GO:0033554">
    <property type="term" value="P:cellular response to stress"/>
    <property type="evidence" value="ECO:0007669"/>
    <property type="project" value="UniProtKB-ARBA"/>
</dbReference>
<dbReference type="GO" id="GO:0030552">
    <property type="term" value="F:cAMP binding"/>
    <property type="evidence" value="ECO:0007669"/>
    <property type="project" value="UniProtKB-KW"/>
</dbReference>
<evidence type="ECO:0000256" key="2">
    <source>
        <dbReference type="ARBA" id="ARBA00005753"/>
    </source>
</evidence>
<dbReference type="CDD" id="cd00038">
    <property type="entry name" value="CAP_ED"/>
    <property type="match status" value="2"/>
</dbReference>
<dbReference type="Proteomes" id="UP000789831">
    <property type="component" value="Unassembled WGS sequence"/>
</dbReference>
<protein>
    <recommendedName>
        <fullName evidence="4">cAMP-dependent protein kinase regulatory subunit</fullName>
    </recommendedName>
</protein>
<keyword evidence="8 18" id="KW-0812">Transmembrane</keyword>
<dbReference type="EMBL" id="CAJVPL010001029">
    <property type="protein sequence ID" value="CAG8548014.1"/>
    <property type="molecule type" value="Genomic_DNA"/>
</dbReference>
<comment type="similarity">
    <text evidence="3">Belongs to the ERD2 family.</text>
</comment>
<keyword evidence="5" id="KW-0813">Transport</keyword>
<dbReference type="FunFam" id="2.60.120.10:FF:000039">
    <property type="entry name" value="cAMP-dependent protein kinase regulatory subunit"/>
    <property type="match status" value="1"/>
</dbReference>
<dbReference type="CDD" id="cd12098">
    <property type="entry name" value="DD_R_ScPKA-like"/>
    <property type="match status" value="1"/>
</dbReference>
<evidence type="ECO:0000256" key="3">
    <source>
        <dbReference type="ARBA" id="ARBA00010120"/>
    </source>
</evidence>
<keyword evidence="15 18" id="KW-0472">Membrane</keyword>
<feature type="domain" description="Cyclic nucleotide-binding" evidence="19">
    <location>
        <begin position="428"/>
        <end position="548"/>
    </location>
</feature>
<dbReference type="OrthoDB" id="417078at2759"/>
<dbReference type="Gene3D" id="1.20.890.10">
    <property type="entry name" value="cAMP-dependent protein kinase regulatory subunit, dimerization-anchoring domain"/>
    <property type="match status" value="1"/>
</dbReference>
<dbReference type="Pfam" id="PF02197">
    <property type="entry name" value="RIIa"/>
    <property type="match status" value="1"/>
</dbReference>
<keyword evidence="13" id="KW-0653">Protein transport</keyword>
<dbReference type="GO" id="GO:0016192">
    <property type="term" value="P:vesicle-mediated transport"/>
    <property type="evidence" value="ECO:0007669"/>
    <property type="project" value="UniProtKB-KW"/>
</dbReference>
<comment type="similarity">
    <text evidence="2">Belongs to the cAMP-dependent kinase regulatory chain family.</text>
</comment>
<keyword evidence="7" id="KW-0116">cAMP-binding</keyword>
<dbReference type="PROSITE" id="PS50042">
    <property type="entry name" value="CNMP_BINDING_3"/>
    <property type="match status" value="2"/>
</dbReference>
<dbReference type="InterPro" id="IPR003117">
    <property type="entry name" value="cAMP_dep_PK_reg_su_I/II_a/b"/>
</dbReference>
<organism evidence="20 21">
    <name type="scientific">Ambispora gerdemannii</name>
    <dbReference type="NCBI Taxonomy" id="144530"/>
    <lineage>
        <taxon>Eukaryota</taxon>
        <taxon>Fungi</taxon>
        <taxon>Fungi incertae sedis</taxon>
        <taxon>Mucoromycota</taxon>
        <taxon>Glomeromycotina</taxon>
        <taxon>Glomeromycetes</taxon>
        <taxon>Archaeosporales</taxon>
        <taxon>Ambisporaceae</taxon>
        <taxon>Ambispora</taxon>
    </lineage>
</organism>
<keyword evidence="21" id="KW-1185">Reference proteome</keyword>
<dbReference type="SUPFAM" id="SSF47391">
    <property type="entry name" value="Dimerization-anchoring domain of cAMP-dependent PK regulatory subunit"/>
    <property type="match status" value="1"/>
</dbReference>
<dbReference type="InterPro" id="IPR018488">
    <property type="entry name" value="cNMP-bd_CS"/>
</dbReference>
<evidence type="ECO:0000256" key="10">
    <source>
        <dbReference type="ARBA" id="ARBA00022741"/>
    </source>
</evidence>
<keyword evidence="9" id="KW-0677">Repeat</keyword>
<evidence type="ECO:0000313" key="21">
    <source>
        <dbReference type="Proteomes" id="UP000789831"/>
    </source>
</evidence>
<evidence type="ECO:0000313" key="20">
    <source>
        <dbReference type="EMBL" id="CAG8548014.1"/>
    </source>
</evidence>
<dbReference type="PROSITE" id="PS00888">
    <property type="entry name" value="CNMP_BINDING_1"/>
    <property type="match status" value="1"/>
</dbReference>
<dbReference type="PRINTS" id="PR00103">
    <property type="entry name" value="CAMPKINASE"/>
</dbReference>
<evidence type="ECO:0000256" key="13">
    <source>
        <dbReference type="ARBA" id="ARBA00022927"/>
    </source>
</evidence>
<evidence type="ECO:0000256" key="7">
    <source>
        <dbReference type="ARBA" id="ARBA00022566"/>
    </source>
</evidence>
<gene>
    <name evidence="20" type="ORF">AGERDE_LOCUS6519</name>
</gene>
<dbReference type="GO" id="GO:0046923">
    <property type="term" value="F:ER retention sequence binding"/>
    <property type="evidence" value="ECO:0007669"/>
    <property type="project" value="InterPro"/>
</dbReference>
<keyword evidence="14 18" id="KW-1133">Transmembrane helix</keyword>
<dbReference type="GO" id="GO:0004862">
    <property type="term" value="F:cAMP-dependent protein kinase inhibitor activity"/>
    <property type="evidence" value="ECO:0007669"/>
    <property type="project" value="TreeGrafter"/>
</dbReference>
<dbReference type="Pfam" id="PF00027">
    <property type="entry name" value="cNMP_binding"/>
    <property type="match status" value="2"/>
</dbReference>
<dbReference type="GO" id="GO:0005634">
    <property type="term" value="C:nucleus"/>
    <property type="evidence" value="ECO:0007669"/>
    <property type="project" value="TreeGrafter"/>
</dbReference>
<name>A0A9N9B188_9GLOM</name>
<dbReference type="Gene3D" id="2.60.120.10">
    <property type="entry name" value="Jelly Rolls"/>
    <property type="match status" value="2"/>
</dbReference>
<dbReference type="PANTHER" id="PTHR11635">
    <property type="entry name" value="CAMP-DEPENDENT PROTEIN KINASE REGULATORY CHAIN"/>
    <property type="match status" value="1"/>
</dbReference>
<evidence type="ECO:0000256" key="8">
    <source>
        <dbReference type="ARBA" id="ARBA00022692"/>
    </source>
</evidence>
<proteinExistence type="inferred from homology"/>
<evidence type="ECO:0000259" key="19">
    <source>
        <dbReference type="PROSITE" id="PS50042"/>
    </source>
</evidence>
<feature type="transmembrane region" description="Helical" evidence="18">
    <location>
        <begin position="12"/>
        <end position="31"/>
    </location>
</feature>
<dbReference type="GO" id="GO:0005829">
    <property type="term" value="C:cytosol"/>
    <property type="evidence" value="ECO:0007669"/>
    <property type="project" value="TreeGrafter"/>
</dbReference>
<dbReference type="GO" id="GO:0034236">
    <property type="term" value="F:protein kinase A catalytic subunit binding"/>
    <property type="evidence" value="ECO:0007669"/>
    <property type="project" value="TreeGrafter"/>
</dbReference>
<dbReference type="InterPro" id="IPR014710">
    <property type="entry name" value="RmlC-like_jellyroll"/>
</dbReference>
<dbReference type="InterPro" id="IPR050503">
    <property type="entry name" value="cAMP-dep_PK_reg_su-like"/>
</dbReference>
<dbReference type="SMART" id="SM00394">
    <property type="entry name" value="RIIa"/>
    <property type="match status" value="1"/>
</dbReference>
<comment type="caution">
    <text evidence="20">The sequence shown here is derived from an EMBL/GenBank/DDBJ whole genome shotgun (WGS) entry which is preliminary data.</text>
</comment>
<keyword evidence="17" id="KW-0675">Receptor</keyword>
<reference evidence="20" key="1">
    <citation type="submission" date="2021-06" db="EMBL/GenBank/DDBJ databases">
        <authorList>
            <person name="Kallberg Y."/>
            <person name="Tangrot J."/>
            <person name="Rosling A."/>
        </authorList>
    </citation>
    <scope>NUCLEOTIDE SEQUENCE</scope>
    <source>
        <strain evidence="20">MT106</strain>
    </source>
</reference>
<evidence type="ECO:0000256" key="1">
    <source>
        <dbReference type="ARBA" id="ARBA00004477"/>
    </source>
</evidence>
<dbReference type="FunFam" id="2.60.120.10:FF:000006">
    <property type="entry name" value="cAMP-dependent protein kinase type I-alpha regulatory subunit"/>
    <property type="match status" value="1"/>
</dbReference>
<feature type="transmembrane region" description="Helical" evidence="18">
    <location>
        <begin position="43"/>
        <end position="63"/>
    </location>
</feature>
<keyword evidence="12" id="KW-0931">ER-Golgi transport</keyword>
<dbReference type="Pfam" id="PF00810">
    <property type="entry name" value="ER_lumen_recept"/>
    <property type="match status" value="1"/>
</dbReference>
<keyword evidence="6" id="KW-0597">Phosphoprotein</keyword>